<dbReference type="Gene3D" id="3.40.140.10">
    <property type="entry name" value="Cytidine Deaminase, domain 2"/>
    <property type="match status" value="1"/>
</dbReference>
<dbReference type="Gene3D" id="3.10.20.10">
    <property type="match status" value="1"/>
</dbReference>
<dbReference type="GO" id="GO:0016783">
    <property type="term" value="F:sulfurtransferase activity"/>
    <property type="evidence" value="ECO:0007669"/>
    <property type="project" value="InterPro"/>
</dbReference>
<dbReference type="PANTHER" id="PTHR30592">
    <property type="entry name" value="FORMATE DEHYDROGENASE"/>
    <property type="match status" value="1"/>
</dbReference>
<dbReference type="GO" id="GO:0005737">
    <property type="term" value="C:cytoplasm"/>
    <property type="evidence" value="ECO:0007669"/>
    <property type="project" value="UniProtKB-SubCell"/>
</dbReference>
<dbReference type="PANTHER" id="PTHR30592:SF1">
    <property type="entry name" value="SULFUR CARRIER PROTEIN FDHD"/>
    <property type="match status" value="1"/>
</dbReference>
<evidence type="ECO:0000313" key="4">
    <source>
        <dbReference type="EMBL" id="MCG4564315.1"/>
    </source>
</evidence>
<reference evidence="4" key="2">
    <citation type="submission" date="2022-01" db="EMBL/GenBank/DDBJ databases">
        <title>Collection of gut derived symbiotic bacterial strains cultured from healthy donors.</title>
        <authorList>
            <person name="Lin H."/>
            <person name="Kohout C."/>
            <person name="Waligurski E."/>
            <person name="Pamer E.G."/>
        </authorList>
    </citation>
    <scope>NUCLEOTIDE SEQUENCE</scope>
    <source>
        <strain evidence="4">MSK.14.39</strain>
    </source>
</reference>
<dbReference type="InterPro" id="IPR016193">
    <property type="entry name" value="Cytidine_deaminase-like"/>
</dbReference>
<name>A0A844FFI7_9FIRM</name>
<dbReference type="GO" id="GO:0006777">
    <property type="term" value="P:Mo-molybdopterin cofactor biosynthetic process"/>
    <property type="evidence" value="ECO:0007669"/>
    <property type="project" value="UniProtKB-UniRule"/>
</dbReference>
<dbReference type="OrthoDB" id="9782042at2"/>
<keyword evidence="5" id="KW-0808">Transferase</keyword>
<comment type="subcellular location">
    <subcellularLocation>
        <location evidence="3">Cytoplasm</location>
    </subcellularLocation>
</comment>
<dbReference type="InterPro" id="IPR003786">
    <property type="entry name" value="FdhD"/>
</dbReference>
<dbReference type="EMBL" id="VULR01000003">
    <property type="protein sequence ID" value="MSS42735.1"/>
    <property type="molecule type" value="Genomic_DNA"/>
</dbReference>
<dbReference type="HAMAP" id="MF_00187">
    <property type="entry name" value="FdhD"/>
    <property type="match status" value="1"/>
</dbReference>
<organism evidence="5 6">
    <name type="scientific">Anaerosalibacter bizertensis</name>
    <dbReference type="NCBI Taxonomy" id="932217"/>
    <lineage>
        <taxon>Bacteria</taxon>
        <taxon>Bacillati</taxon>
        <taxon>Bacillota</taxon>
        <taxon>Tissierellia</taxon>
        <taxon>Tissierellales</taxon>
        <taxon>Sporanaerobacteraceae</taxon>
        <taxon>Anaerosalibacter</taxon>
    </lineage>
</organism>
<keyword evidence="1 3" id="KW-0963">Cytoplasm</keyword>
<protein>
    <recommendedName>
        <fullName evidence="3">Sulfur carrier protein FdhD</fullName>
    </recommendedName>
</protein>
<gene>
    <name evidence="3 5" type="primary">fdhD</name>
    <name evidence="5" type="ORF">FYJ27_03170</name>
    <name evidence="4" type="ORF">L0P62_02530</name>
</gene>
<evidence type="ECO:0000313" key="6">
    <source>
        <dbReference type="Proteomes" id="UP000462760"/>
    </source>
</evidence>
<sequence length="260" mass="29342">MEDITKYNIIRIKDRGVLKEEDTVVIEYPFTIFLNDEEIITLLCSPNSLKELTIGFLHSEGLIDSISDIEKIILDKEKGIAYVYSKNTNRLNKKFHGKRTITSGCGKGTVFYNVVDSFNSKKIEDKIDITIKQIMDLIKEFNKSSQLFLDTGGVHSCALCDINKIIIFKEDIGRHNALDKVLGKALLEDIDFKDKIILTSGRISSEILIKVAKRQIPVIVSRSAPTSLSIDIAKELNIILIGFARGKRMNIYSNFPTLKV</sequence>
<reference evidence="5 6" key="1">
    <citation type="submission" date="2019-08" db="EMBL/GenBank/DDBJ databases">
        <title>In-depth cultivation of the pig gut microbiome towards novel bacterial diversity and tailored functional studies.</title>
        <authorList>
            <person name="Wylensek D."/>
            <person name="Hitch T.C.A."/>
            <person name="Clavel T."/>
        </authorList>
    </citation>
    <scope>NUCLEOTIDE SEQUENCE [LARGE SCALE GENOMIC DNA]</scope>
    <source>
        <strain evidence="5 6">Med78-601-WT-4W-RMD-3</strain>
    </source>
</reference>
<dbReference type="EMBL" id="JAKNID010000005">
    <property type="protein sequence ID" value="MCG4564315.1"/>
    <property type="molecule type" value="Genomic_DNA"/>
</dbReference>
<evidence type="ECO:0000256" key="1">
    <source>
        <dbReference type="ARBA" id="ARBA00022490"/>
    </source>
</evidence>
<evidence type="ECO:0000256" key="2">
    <source>
        <dbReference type="ARBA" id="ARBA00023150"/>
    </source>
</evidence>
<feature type="binding site" evidence="3">
    <location>
        <begin position="243"/>
        <end position="248"/>
    </location>
    <ligand>
        <name>Mo-bis(molybdopterin guanine dinucleotide)</name>
        <dbReference type="ChEBI" id="CHEBI:60539"/>
    </ligand>
</feature>
<dbReference type="Proteomes" id="UP000462760">
    <property type="component" value="Unassembled WGS sequence"/>
</dbReference>
<dbReference type="PIRSF" id="PIRSF015626">
    <property type="entry name" value="FdhD"/>
    <property type="match status" value="1"/>
</dbReference>
<dbReference type="NCBIfam" id="TIGR00129">
    <property type="entry name" value="fdhD_narQ"/>
    <property type="match status" value="1"/>
</dbReference>
<dbReference type="Proteomes" id="UP001108123">
    <property type="component" value="Unassembled WGS sequence"/>
</dbReference>
<dbReference type="Pfam" id="PF02634">
    <property type="entry name" value="FdhD-NarQ"/>
    <property type="match status" value="1"/>
</dbReference>
<accession>A0A844FFI7</accession>
<evidence type="ECO:0000313" key="5">
    <source>
        <dbReference type="EMBL" id="MSS42735.1"/>
    </source>
</evidence>
<dbReference type="GO" id="GO:0097163">
    <property type="term" value="F:sulfur carrier activity"/>
    <property type="evidence" value="ECO:0007669"/>
    <property type="project" value="UniProtKB-UniRule"/>
</dbReference>
<evidence type="ECO:0000313" key="7">
    <source>
        <dbReference type="Proteomes" id="UP001108123"/>
    </source>
</evidence>
<dbReference type="SUPFAM" id="SSF53927">
    <property type="entry name" value="Cytidine deaminase-like"/>
    <property type="match status" value="1"/>
</dbReference>
<dbReference type="RefSeq" id="WP_154483039.1">
    <property type="nucleotide sequence ID" value="NZ_JAJBNW010000013.1"/>
</dbReference>
<keyword evidence="2 3" id="KW-0501">Molybdenum cofactor biosynthesis</keyword>
<comment type="function">
    <text evidence="3">Required for formate dehydrogenase (FDH) activity. Acts as a sulfur carrier protein that transfers sulfur from IscS to the molybdenum cofactor prior to its insertion into FDH.</text>
</comment>
<comment type="similarity">
    <text evidence="3">Belongs to the FdhD family.</text>
</comment>
<feature type="active site" description="Cysteine persulfide intermediate" evidence="3">
    <location>
        <position position="105"/>
    </location>
</feature>
<keyword evidence="7" id="KW-1185">Reference proteome</keyword>
<proteinExistence type="inferred from homology"/>
<evidence type="ECO:0000256" key="3">
    <source>
        <dbReference type="HAMAP-Rule" id="MF_00187"/>
    </source>
</evidence>
<comment type="caution">
    <text evidence="5">The sequence shown here is derived from an EMBL/GenBank/DDBJ whole genome shotgun (WGS) entry which is preliminary data.</text>
</comment>
<dbReference type="AlphaFoldDB" id="A0A844FFI7"/>